<dbReference type="PANTHER" id="PTHR21666">
    <property type="entry name" value="PEPTIDASE-RELATED"/>
    <property type="match status" value="1"/>
</dbReference>
<name>A0A937XCH7_UNCW3</name>
<dbReference type="AlphaFoldDB" id="A0A937XCH7"/>
<comment type="caution">
    <text evidence="3">The sequence shown here is derived from an EMBL/GenBank/DDBJ whole genome shotgun (WGS) entry which is preliminary data.</text>
</comment>
<organism evidence="3 4">
    <name type="scientific">candidate division WOR-3 bacterium</name>
    <dbReference type="NCBI Taxonomy" id="2052148"/>
    <lineage>
        <taxon>Bacteria</taxon>
        <taxon>Bacteria division WOR-3</taxon>
    </lineage>
</organism>
<dbReference type="InterPro" id="IPR050570">
    <property type="entry name" value="Cell_wall_metabolism_enzyme"/>
</dbReference>
<dbReference type="PROSITE" id="PS51257">
    <property type="entry name" value="PROKAR_LIPOPROTEIN"/>
    <property type="match status" value="1"/>
</dbReference>
<sequence length="184" mass="20033">MRIRVRREPATRRLLALTATAMFIVAGCGAFYTGNPRYARGRPQPRPVAVKPGLKTVVDKRRGVLPWPAQGQVVTRFGTVVDPKYGTVTKNTGIDISTRNGGPVVAVDSGTVSFADIFMGYGRMVILDHGNRVHSIYSRLSEVKVKVGGKVAKGGVIAMSEDTLHFEFRVGGKSVDPLEWLVPR</sequence>
<dbReference type="CDD" id="cd12797">
    <property type="entry name" value="M23_peptidase"/>
    <property type="match status" value="1"/>
</dbReference>
<protein>
    <recommendedName>
        <fullName evidence="2">M23ase beta-sheet core domain-containing protein</fullName>
    </recommendedName>
</protein>
<dbReference type="EMBL" id="VGIR01000020">
    <property type="protein sequence ID" value="MBM3331160.1"/>
    <property type="molecule type" value="Genomic_DNA"/>
</dbReference>
<proteinExistence type="predicted"/>
<dbReference type="Pfam" id="PF01551">
    <property type="entry name" value="Peptidase_M23"/>
    <property type="match status" value="1"/>
</dbReference>
<gene>
    <name evidence="3" type="ORF">FJY68_04820</name>
</gene>
<keyword evidence="1" id="KW-0732">Signal</keyword>
<dbReference type="InterPro" id="IPR011055">
    <property type="entry name" value="Dup_hybrid_motif"/>
</dbReference>
<evidence type="ECO:0000256" key="1">
    <source>
        <dbReference type="ARBA" id="ARBA00022729"/>
    </source>
</evidence>
<dbReference type="Gene3D" id="2.70.70.10">
    <property type="entry name" value="Glucose Permease (Domain IIA)"/>
    <property type="match status" value="1"/>
</dbReference>
<feature type="domain" description="M23ase beta-sheet core" evidence="2">
    <location>
        <begin position="90"/>
        <end position="177"/>
    </location>
</feature>
<accession>A0A937XCH7</accession>
<dbReference type="InterPro" id="IPR016047">
    <property type="entry name" value="M23ase_b-sheet_dom"/>
</dbReference>
<dbReference type="GO" id="GO:0004222">
    <property type="term" value="F:metalloendopeptidase activity"/>
    <property type="evidence" value="ECO:0007669"/>
    <property type="project" value="TreeGrafter"/>
</dbReference>
<evidence type="ECO:0000259" key="2">
    <source>
        <dbReference type="Pfam" id="PF01551"/>
    </source>
</evidence>
<dbReference type="SUPFAM" id="SSF51261">
    <property type="entry name" value="Duplicated hybrid motif"/>
    <property type="match status" value="1"/>
</dbReference>
<dbReference type="Proteomes" id="UP000779900">
    <property type="component" value="Unassembled WGS sequence"/>
</dbReference>
<dbReference type="PANTHER" id="PTHR21666:SF289">
    <property type="entry name" value="L-ALA--D-GLU ENDOPEPTIDASE"/>
    <property type="match status" value="1"/>
</dbReference>
<reference evidence="3" key="1">
    <citation type="submission" date="2019-03" db="EMBL/GenBank/DDBJ databases">
        <title>Lake Tanganyika Metagenome-Assembled Genomes (MAGs).</title>
        <authorList>
            <person name="Tran P."/>
        </authorList>
    </citation>
    <scope>NUCLEOTIDE SEQUENCE</scope>
    <source>
        <strain evidence="3">K_DeepCast_150m_m2_040</strain>
    </source>
</reference>
<evidence type="ECO:0000313" key="3">
    <source>
        <dbReference type="EMBL" id="MBM3331160.1"/>
    </source>
</evidence>
<evidence type="ECO:0000313" key="4">
    <source>
        <dbReference type="Proteomes" id="UP000779900"/>
    </source>
</evidence>